<keyword evidence="3" id="KW-1185">Reference proteome</keyword>
<dbReference type="GO" id="GO:0016787">
    <property type="term" value="F:hydrolase activity"/>
    <property type="evidence" value="ECO:0007669"/>
    <property type="project" value="UniProtKB-KW"/>
</dbReference>
<feature type="transmembrane region" description="Helical" evidence="1">
    <location>
        <begin position="160"/>
        <end position="178"/>
    </location>
</feature>
<feature type="transmembrane region" description="Helical" evidence="1">
    <location>
        <begin position="93"/>
        <end position="115"/>
    </location>
</feature>
<dbReference type="AlphaFoldDB" id="A0A081NTS1"/>
<dbReference type="EMBL" id="JNVM01000055">
    <property type="protein sequence ID" value="KEQ21844.1"/>
    <property type="molecule type" value="Genomic_DNA"/>
</dbReference>
<evidence type="ECO:0000313" key="3">
    <source>
        <dbReference type="Proteomes" id="UP000028123"/>
    </source>
</evidence>
<keyword evidence="1" id="KW-0812">Transmembrane</keyword>
<comment type="caution">
    <text evidence="2">The sequence shown here is derived from an EMBL/GenBank/DDBJ whole genome shotgun (WGS) entry which is preliminary data.</text>
</comment>
<organism evidence="2 3">
    <name type="scientific">Paenibacillus tyrfis</name>
    <dbReference type="NCBI Taxonomy" id="1501230"/>
    <lineage>
        <taxon>Bacteria</taxon>
        <taxon>Bacillati</taxon>
        <taxon>Bacillota</taxon>
        <taxon>Bacilli</taxon>
        <taxon>Bacillales</taxon>
        <taxon>Paenibacillaceae</taxon>
        <taxon>Paenibacillus</taxon>
    </lineage>
</organism>
<evidence type="ECO:0000313" key="2">
    <source>
        <dbReference type="EMBL" id="KEQ21844.1"/>
    </source>
</evidence>
<dbReference type="PANTHER" id="PTHR40031:SF1">
    <property type="entry name" value="MEMBRANE-BOUND METAL-DEPENDENT HYDROLASE"/>
    <property type="match status" value="1"/>
</dbReference>
<accession>A0A081NTS1</accession>
<reference evidence="2 3" key="1">
    <citation type="submission" date="2014-06" db="EMBL/GenBank/DDBJ databases">
        <title>Draft genome sequence of Paenibacillus sp. MSt1.</title>
        <authorList>
            <person name="Aw Y.K."/>
            <person name="Ong K.S."/>
            <person name="Gan H.M."/>
            <person name="Lee S.M."/>
        </authorList>
    </citation>
    <scope>NUCLEOTIDE SEQUENCE [LARGE SCALE GENOMIC DNA]</scope>
    <source>
        <strain evidence="2 3">MSt1</strain>
    </source>
</reference>
<keyword evidence="2" id="KW-0378">Hydrolase</keyword>
<keyword evidence="1" id="KW-0472">Membrane</keyword>
<sequence>MDTGTHLVIGLGLAGLAYIDPVVAADPMVSTAVLIGTVAGSQAPDADTLLRLKGNAAYIKNHRGLSHSLPALVLWTALISGILWLVFPTLPMWHVTMWVFIAVAFHVFTDLFNAYGTQALRPISERWVSWNIIHIFDPIIFSSHVLAIFIWSVHLMRPEILFPILYAFIALYYIWRSWTHYQLESGLRLQDSTYEPGDRYTLIPTVHLHQWQIVKRKQDGSFQLGELKNRKIHWIDRVSCAVHPAVEASRAHPNVACFLYFSSYACAELKEHAWGYEVRWADVRYRHRKQYPFVAVLLLDKKLNPIDSYVGWVSDSRLEKKLRMGGA</sequence>
<protein>
    <submittedName>
        <fullName evidence="2">Hydrolase</fullName>
    </submittedName>
</protein>
<gene>
    <name evidence="2" type="ORF">ET33_30635</name>
</gene>
<dbReference type="RefSeq" id="WP_036693289.1">
    <property type="nucleotide sequence ID" value="NZ_JNVM01000055.1"/>
</dbReference>
<dbReference type="Pfam" id="PF04307">
    <property type="entry name" value="YdjM"/>
    <property type="match status" value="1"/>
</dbReference>
<evidence type="ECO:0000256" key="1">
    <source>
        <dbReference type="SAM" id="Phobius"/>
    </source>
</evidence>
<feature type="transmembrane region" description="Helical" evidence="1">
    <location>
        <begin position="69"/>
        <end position="87"/>
    </location>
</feature>
<dbReference type="Proteomes" id="UP000028123">
    <property type="component" value="Unassembled WGS sequence"/>
</dbReference>
<dbReference type="OrthoDB" id="110250at2"/>
<dbReference type="eggNOG" id="COG1988">
    <property type="taxonomic scope" value="Bacteria"/>
</dbReference>
<keyword evidence="1" id="KW-1133">Transmembrane helix</keyword>
<proteinExistence type="predicted"/>
<feature type="transmembrane region" description="Helical" evidence="1">
    <location>
        <begin position="127"/>
        <end position="154"/>
    </location>
</feature>
<dbReference type="InterPro" id="IPR053170">
    <property type="entry name" value="Transcription_regulator"/>
</dbReference>
<name>A0A081NTS1_9BACL</name>
<dbReference type="InterPro" id="IPR007404">
    <property type="entry name" value="YdjM-like"/>
</dbReference>
<dbReference type="PANTHER" id="PTHR40031">
    <property type="entry name" value="HYPOTHETICAL MEMBRANE SPANNING PROTEIN"/>
    <property type="match status" value="1"/>
</dbReference>